<comment type="caution">
    <text evidence="1">The sequence shown here is derived from an EMBL/GenBank/DDBJ whole genome shotgun (WGS) entry which is preliminary data.</text>
</comment>
<dbReference type="EMBL" id="SJPK01000024">
    <property type="protein sequence ID" value="TWT55523.1"/>
    <property type="molecule type" value="Genomic_DNA"/>
</dbReference>
<dbReference type="Proteomes" id="UP000318053">
    <property type="component" value="Unassembled WGS sequence"/>
</dbReference>
<evidence type="ECO:0000313" key="2">
    <source>
        <dbReference type="EMBL" id="TWT55523.1"/>
    </source>
</evidence>
<evidence type="ECO:0000313" key="1">
    <source>
        <dbReference type="EMBL" id="TWT55518.1"/>
    </source>
</evidence>
<dbReference type="AlphaFoldDB" id="A0A5C5WY37"/>
<keyword evidence="3" id="KW-1185">Reference proteome</keyword>
<dbReference type="RefSeq" id="WP_146393699.1">
    <property type="nucleotide sequence ID" value="NZ_SJPK01000024.1"/>
</dbReference>
<name>A0A5C5WY37_9BACT</name>
<reference evidence="1 3" key="1">
    <citation type="submission" date="2019-02" db="EMBL/GenBank/DDBJ databases">
        <title>Deep-cultivation of Planctomycetes and their phenomic and genomic characterization uncovers novel biology.</title>
        <authorList>
            <person name="Wiegand S."/>
            <person name="Jogler M."/>
            <person name="Boedeker C."/>
            <person name="Pinto D."/>
            <person name="Vollmers J."/>
            <person name="Rivas-Marin E."/>
            <person name="Kohn T."/>
            <person name="Peeters S.H."/>
            <person name="Heuer A."/>
            <person name="Rast P."/>
            <person name="Oberbeckmann S."/>
            <person name="Bunk B."/>
            <person name="Jeske O."/>
            <person name="Meyerdierks A."/>
            <person name="Storesund J.E."/>
            <person name="Kallscheuer N."/>
            <person name="Luecker S."/>
            <person name="Lage O.M."/>
            <person name="Pohl T."/>
            <person name="Merkel B.J."/>
            <person name="Hornburger P."/>
            <person name="Mueller R.-W."/>
            <person name="Bruemmer F."/>
            <person name="Labrenz M."/>
            <person name="Spormann A.M."/>
            <person name="Op Den Camp H."/>
            <person name="Overmann J."/>
            <person name="Amann R."/>
            <person name="Jetten M.S.M."/>
            <person name="Mascher T."/>
            <person name="Medema M.H."/>
            <person name="Devos D.P."/>
            <person name="Kaster A.-K."/>
            <person name="Ovreas L."/>
            <person name="Rohde M."/>
            <person name="Galperin M.Y."/>
            <person name="Jogler C."/>
        </authorList>
    </citation>
    <scope>NUCLEOTIDE SEQUENCE [LARGE SCALE GENOMIC DNA]</scope>
    <source>
        <strain evidence="1 3">CA85</strain>
    </source>
</reference>
<protein>
    <submittedName>
        <fullName evidence="1">Uncharacterized protein</fullName>
    </submittedName>
</protein>
<sequence>MSELSEKQKVIMFIYRYGGKIDWHPLVEFGLIDATKQLADEGLVAVEENSDGVLVSLTESGNRDAMELTSSHKPGESVTFGE</sequence>
<accession>A0A5C5WY37</accession>
<proteinExistence type="predicted"/>
<organism evidence="1 3">
    <name type="scientific">Allorhodopirellula solitaria</name>
    <dbReference type="NCBI Taxonomy" id="2527987"/>
    <lineage>
        <taxon>Bacteria</taxon>
        <taxon>Pseudomonadati</taxon>
        <taxon>Planctomycetota</taxon>
        <taxon>Planctomycetia</taxon>
        <taxon>Pirellulales</taxon>
        <taxon>Pirellulaceae</taxon>
        <taxon>Allorhodopirellula</taxon>
    </lineage>
</organism>
<gene>
    <name evidence="1" type="ORF">CA85_48710</name>
    <name evidence="2" type="ORF">CA85_48760</name>
</gene>
<dbReference type="EMBL" id="SJPK01000024">
    <property type="protein sequence ID" value="TWT55518.1"/>
    <property type="molecule type" value="Genomic_DNA"/>
</dbReference>
<evidence type="ECO:0000313" key="3">
    <source>
        <dbReference type="Proteomes" id="UP000318053"/>
    </source>
</evidence>